<protein>
    <submittedName>
        <fullName evidence="1">Uncharacterized protein</fullName>
    </submittedName>
</protein>
<reference evidence="1 2" key="1">
    <citation type="submission" date="2018-05" db="EMBL/GenBank/DDBJ databases">
        <title>Genomic Encyclopedia of Type Strains, Phase IV (KMG-IV): sequencing the most valuable type-strain genomes for metagenomic binning, comparative biology and taxonomic classification.</title>
        <authorList>
            <person name="Goeker M."/>
        </authorList>
    </citation>
    <scope>NUCLEOTIDE SEQUENCE [LARGE SCALE GENOMIC DNA]</scope>
    <source>
        <strain evidence="1 2">DSM 6462</strain>
    </source>
</reference>
<gene>
    <name evidence="1" type="ORF">C7450_1194</name>
</gene>
<sequence length="62" mass="6617">MHATPNSSTKVRVEGVALTLEAVGFMVPPVAPPARQLTPTLLIEARNEEIIQMNLHEAAALA</sequence>
<evidence type="ECO:0000313" key="2">
    <source>
        <dbReference type="Proteomes" id="UP000248021"/>
    </source>
</evidence>
<name>A0A2V3U3D3_9HYPH</name>
<dbReference type="EMBL" id="QJJK01000019">
    <property type="protein sequence ID" value="PXW51567.1"/>
    <property type="molecule type" value="Genomic_DNA"/>
</dbReference>
<evidence type="ECO:0000313" key="1">
    <source>
        <dbReference type="EMBL" id="PXW51567.1"/>
    </source>
</evidence>
<comment type="caution">
    <text evidence="1">The sequence shown here is derived from an EMBL/GenBank/DDBJ whole genome shotgun (WGS) entry which is preliminary data.</text>
</comment>
<accession>A0A2V3U3D3</accession>
<organism evidence="1 2">
    <name type="scientific">Chelatococcus asaccharovorans</name>
    <dbReference type="NCBI Taxonomy" id="28210"/>
    <lineage>
        <taxon>Bacteria</taxon>
        <taxon>Pseudomonadati</taxon>
        <taxon>Pseudomonadota</taxon>
        <taxon>Alphaproteobacteria</taxon>
        <taxon>Hyphomicrobiales</taxon>
        <taxon>Chelatococcaceae</taxon>
        <taxon>Chelatococcus</taxon>
    </lineage>
</organism>
<dbReference type="AlphaFoldDB" id="A0A2V3U3D3"/>
<dbReference type="Proteomes" id="UP000248021">
    <property type="component" value="Unassembled WGS sequence"/>
</dbReference>
<keyword evidence="2" id="KW-1185">Reference proteome</keyword>
<proteinExistence type="predicted"/>